<accession>A0A370TAL6</accession>
<keyword evidence="2" id="KW-1185">Reference proteome</keyword>
<name>A0A370TAL6_9HELO</name>
<dbReference type="GeneID" id="43602622"/>
<dbReference type="InterPro" id="IPR036291">
    <property type="entry name" value="NAD(P)-bd_dom_sf"/>
</dbReference>
<evidence type="ECO:0000313" key="2">
    <source>
        <dbReference type="Proteomes" id="UP000254866"/>
    </source>
</evidence>
<sequence length="201" mass="21934">MRLRAVSCLARPSIRLLAQYLIDAPYSSVASLTGVRHGDLNPVKGRFDLRDKSYIVTRGGRGIVYAITRATAEMGGNLSVLDAAPVPMTDVTTLAAKFGVRTKYMHADITDKKSLAQAFDDTVTEFSSLGGWYVLMGCLVRLALRTHRKSTVTASELPLMARRRATRSAGIVKSATLEAATCPPRYFNDSPLNGIQRKDAR</sequence>
<dbReference type="Proteomes" id="UP000254866">
    <property type="component" value="Unassembled WGS sequence"/>
</dbReference>
<evidence type="ECO:0000313" key="1">
    <source>
        <dbReference type="EMBL" id="RDL30984.1"/>
    </source>
</evidence>
<dbReference type="SUPFAM" id="SSF51735">
    <property type="entry name" value="NAD(P)-binding Rossmann-fold domains"/>
    <property type="match status" value="1"/>
</dbReference>
<gene>
    <name evidence="1" type="ORF">BP5553_09773</name>
</gene>
<dbReference type="STRING" id="2656787.A0A370TAL6"/>
<dbReference type="EMBL" id="NPIC01000013">
    <property type="protein sequence ID" value="RDL30984.1"/>
    <property type="molecule type" value="Genomic_DNA"/>
</dbReference>
<organism evidence="1 2">
    <name type="scientific">Venustampulla echinocandica</name>
    <dbReference type="NCBI Taxonomy" id="2656787"/>
    <lineage>
        <taxon>Eukaryota</taxon>
        <taxon>Fungi</taxon>
        <taxon>Dikarya</taxon>
        <taxon>Ascomycota</taxon>
        <taxon>Pezizomycotina</taxon>
        <taxon>Leotiomycetes</taxon>
        <taxon>Helotiales</taxon>
        <taxon>Pleuroascaceae</taxon>
        <taxon>Venustampulla</taxon>
    </lineage>
</organism>
<dbReference type="Gene3D" id="3.40.50.720">
    <property type="entry name" value="NAD(P)-binding Rossmann-like Domain"/>
    <property type="match status" value="1"/>
</dbReference>
<dbReference type="InterPro" id="IPR002347">
    <property type="entry name" value="SDR_fam"/>
</dbReference>
<dbReference type="RefSeq" id="XP_031865233.1">
    <property type="nucleotide sequence ID" value="XM_032018396.1"/>
</dbReference>
<comment type="caution">
    <text evidence="1">The sequence shown here is derived from an EMBL/GenBank/DDBJ whole genome shotgun (WGS) entry which is preliminary data.</text>
</comment>
<reference evidence="1 2" key="1">
    <citation type="journal article" date="2018" name="IMA Fungus">
        <title>IMA Genome-F 9: Draft genome sequence of Annulohypoxylon stygium, Aspergillus mulundensis, Berkeleyomyces basicola (syn. Thielaviopsis basicola), Ceratocystis smalleyi, two Cercospora beticola strains, Coleophoma cylindrospora, Fusarium fracticaudum, Phialophora cf. hyalina, and Morchella septimelata.</title>
        <authorList>
            <person name="Wingfield B.D."/>
            <person name="Bills G.F."/>
            <person name="Dong Y."/>
            <person name="Huang W."/>
            <person name="Nel W.J."/>
            <person name="Swalarsk-Parry B.S."/>
            <person name="Vaghefi N."/>
            <person name="Wilken P.M."/>
            <person name="An Z."/>
            <person name="de Beer Z.W."/>
            <person name="De Vos L."/>
            <person name="Chen L."/>
            <person name="Duong T.A."/>
            <person name="Gao Y."/>
            <person name="Hammerbacher A."/>
            <person name="Kikkert J.R."/>
            <person name="Li Y."/>
            <person name="Li H."/>
            <person name="Li K."/>
            <person name="Li Q."/>
            <person name="Liu X."/>
            <person name="Ma X."/>
            <person name="Naidoo K."/>
            <person name="Pethybridge S.J."/>
            <person name="Sun J."/>
            <person name="Steenkamp E.T."/>
            <person name="van der Nest M.A."/>
            <person name="van Wyk S."/>
            <person name="Wingfield M.J."/>
            <person name="Xiong C."/>
            <person name="Yue Q."/>
            <person name="Zhang X."/>
        </authorList>
    </citation>
    <scope>NUCLEOTIDE SEQUENCE [LARGE SCALE GENOMIC DNA]</scope>
    <source>
        <strain evidence="1 2">BP 5553</strain>
    </source>
</reference>
<dbReference type="AlphaFoldDB" id="A0A370TAL6"/>
<proteinExistence type="predicted"/>
<protein>
    <submittedName>
        <fullName evidence="1">Uncharacterized protein</fullName>
    </submittedName>
</protein>
<dbReference type="OrthoDB" id="5325318at2759"/>
<dbReference type="Pfam" id="PF13561">
    <property type="entry name" value="adh_short_C2"/>
    <property type="match status" value="1"/>
</dbReference>